<dbReference type="Pfam" id="PF00005">
    <property type="entry name" value="ABC_tran"/>
    <property type="match status" value="1"/>
</dbReference>
<dbReference type="STRING" id="1147123.SAMN05443428_10396"/>
<keyword evidence="5" id="KW-0547">Nucleotide-binding</keyword>
<keyword evidence="3" id="KW-1003">Cell membrane</keyword>
<dbReference type="EMBL" id="FUYH01000003">
    <property type="protein sequence ID" value="SKA79593.1"/>
    <property type="molecule type" value="Genomic_DNA"/>
</dbReference>
<feature type="domain" description="ABC transporter" evidence="11">
    <location>
        <begin position="856"/>
        <end position="1090"/>
    </location>
</feature>
<dbReference type="CDD" id="cd03254">
    <property type="entry name" value="ABCC_Glucan_exporter_like"/>
    <property type="match status" value="1"/>
</dbReference>
<protein>
    <submittedName>
        <fullName evidence="13">ABC-type multidrug transport system, ATPase and permease component</fullName>
    </submittedName>
</protein>
<dbReference type="FunFam" id="1.20.1560.10:FF:000011">
    <property type="entry name" value="Multidrug ABC transporter ATP-binding protein"/>
    <property type="match status" value="1"/>
</dbReference>
<evidence type="ECO:0000256" key="8">
    <source>
        <dbReference type="ARBA" id="ARBA00023136"/>
    </source>
</evidence>
<dbReference type="PROSITE" id="PS50929">
    <property type="entry name" value="ABC_TM1F"/>
    <property type="match status" value="1"/>
</dbReference>
<dbReference type="SUPFAM" id="SSF52540">
    <property type="entry name" value="P-loop containing nucleoside triphosphate hydrolases"/>
    <property type="match status" value="1"/>
</dbReference>
<evidence type="ECO:0000256" key="9">
    <source>
        <dbReference type="SAM" id="MobiDB-lite"/>
    </source>
</evidence>
<keyword evidence="4 10" id="KW-0812">Transmembrane</keyword>
<feature type="compositionally biased region" description="Basic and acidic residues" evidence="9">
    <location>
        <begin position="1"/>
        <end position="10"/>
    </location>
</feature>
<dbReference type="PROSITE" id="PS50893">
    <property type="entry name" value="ABC_TRANSPORTER_2"/>
    <property type="match status" value="1"/>
</dbReference>
<dbReference type="AlphaFoldDB" id="A0A1T4WQG8"/>
<dbReference type="Gene3D" id="3.40.50.300">
    <property type="entry name" value="P-loop containing nucleotide triphosphate hydrolases"/>
    <property type="match status" value="1"/>
</dbReference>
<keyword evidence="2" id="KW-0813">Transport</keyword>
<dbReference type="Proteomes" id="UP000190105">
    <property type="component" value="Unassembled WGS sequence"/>
</dbReference>
<reference evidence="14" key="1">
    <citation type="submission" date="2017-02" db="EMBL/GenBank/DDBJ databases">
        <authorList>
            <person name="Varghese N."/>
            <person name="Submissions S."/>
        </authorList>
    </citation>
    <scope>NUCLEOTIDE SEQUENCE [LARGE SCALE GENOMIC DNA]</scope>
    <source>
        <strain evidence="14">USBA 833</strain>
    </source>
</reference>
<dbReference type="InterPro" id="IPR003593">
    <property type="entry name" value="AAA+_ATPase"/>
</dbReference>
<evidence type="ECO:0000256" key="7">
    <source>
        <dbReference type="ARBA" id="ARBA00022989"/>
    </source>
</evidence>
<dbReference type="GO" id="GO:0005886">
    <property type="term" value="C:plasma membrane"/>
    <property type="evidence" value="ECO:0007669"/>
    <property type="project" value="UniProtKB-SubCell"/>
</dbReference>
<dbReference type="InterPro" id="IPR039421">
    <property type="entry name" value="Type_1_exporter"/>
</dbReference>
<dbReference type="InterPro" id="IPR003439">
    <property type="entry name" value="ABC_transporter-like_ATP-bd"/>
</dbReference>
<keyword evidence="8 10" id="KW-0472">Membrane</keyword>
<evidence type="ECO:0000313" key="14">
    <source>
        <dbReference type="Proteomes" id="UP000190105"/>
    </source>
</evidence>
<accession>A0A1T4WQG8</accession>
<dbReference type="Pfam" id="PF00664">
    <property type="entry name" value="ABC_membrane"/>
    <property type="match status" value="1"/>
</dbReference>
<dbReference type="GO" id="GO:0015421">
    <property type="term" value="F:ABC-type oligopeptide transporter activity"/>
    <property type="evidence" value="ECO:0007669"/>
    <property type="project" value="TreeGrafter"/>
</dbReference>
<feature type="transmembrane region" description="Helical" evidence="10">
    <location>
        <begin position="655"/>
        <end position="673"/>
    </location>
</feature>
<dbReference type="InterPro" id="IPR011527">
    <property type="entry name" value="ABC1_TM_dom"/>
</dbReference>
<dbReference type="PROSITE" id="PS00211">
    <property type="entry name" value="ABC_TRANSPORTER_1"/>
    <property type="match status" value="1"/>
</dbReference>
<evidence type="ECO:0000313" key="13">
    <source>
        <dbReference type="EMBL" id="SKA79593.1"/>
    </source>
</evidence>
<organism evidence="13 14">
    <name type="scientific">Caloramator quimbayensis</name>
    <dbReference type="NCBI Taxonomy" id="1147123"/>
    <lineage>
        <taxon>Bacteria</taxon>
        <taxon>Bacillati</taxon>
        <taxon>Bacillota</taxon>
        <taxon>Clostridia</taxon>
        <taxon>Eubacteriales</taxon>
        <taxon>Clostridiaceae</taxon>
        <taxon>Caloramator</taxon>
    </lineage>
</organism>
<feature type="transmembrane region" description="Helical" evidence="10">
    <location>
        <begin position="49"/>
        <end position="67"/>
    </location>
</feature>
<evidence type="ECO:0000256" key="6">
    <source>
        <dbReference type="ARBA" id="ARBA00022840"/>
    </source>
</evidence>
<evidence type="ECO:0000256" key="2">
    <source>
        <dbReference type="ARBA" id="ARBA00022448"/>
    </source>
</evidence>
<evidence type="ECO:0000256" key="1">
    <source>
        <dbReference type="ARBA" id="ARBA00004651"/>
    </source>
</evidence>
<evidence type="ECO:0000256" key="3">
    <source>
        <dbReference type="ARBA" id="ARBA00022475"/>
    </source>
</evidence>
<name>A0A1T4WQG8_9CLOT</name>
<feature type="compositionally biased region" description="Gly residues" evidence="9">
    <location>
        <begin position="14"/>
        <end position="24"/>
    </location>
</feature>
<dbReference type="CDD" id="cd18547">
    <property type="entry name" value="ABC_6TM_Tm288_like"/>
    <property type="match status" value="1"/>
</dbReference>
<evidence type="ECO:0000259" key="11">
    <source>
        <dbReference type="PROSITE" id="PS50893"/>
    </source>
</evidence>
<feature type="transmembrane region" description="Helical" evidence="10">
    <location>
        <begin position="758"/>
        <end position="786"/>
    </location>
</feature>
<dbReference type="PANTHER" id="PTHR43394:SF1">
    <property type="entry name" value="ATP-BINDING CASSETTE SUB-FAMILY B MEMBER 10, MITOCHONDRIAL"/>
    <property type="match status" value="1"/>
</dbReference>
<dbReference type="PANTHER" id="PTHR43394">
    <property type="entry name" value="ATP-DEPENDENT PERMEASE MDL1, MITOCHONDRIAL"/>
    <property type="match status" value="1"/>
</dbReference>
<dbReference type="InterPro" id="IPR017871">
    <property type="entry name" value="ABC_transporter-like_CS"/>
</dbReference>
<dbReference type="FunFam" id="3.40.50.300:FF:000287">
    <property type="entry name" value="Multidrug ABC transporter ATP-binding protein"/>
    <property type="match status" value="1"/>
</dbReference>
<feature type="transmembrane region" description="Helical" evidence="10">
    <location>
        <begin position="679"/>
        <end position="698"/>
    </location>
</feature>
<feature type="transmembrane region" description="Helical" evidence="10">
    <location>
        <begin position="579"/>
        <end position="604"/>
    </location>
</feature>
<evidence type="ECO:0000256" key="5">
    <source>
        <dbReference type="ARBA" id="ARBA00022741"/>
    </source>
</evidence>
<keyword evidence="14" id="KW-1185">Reference proteome</keyword>
<evidence type="ECO:0000256" key="4">
    <source>
        <dbReference type="ARBA" id="ARBA00022692"/>
    </source>
</evidence>
<feature type="region of interest" description="Disordered" evidence="9">
    <location>
        <begin position="1"/>
        <end position="30"/>
    </location>
</feature>
<dbReference type="InterPro" id="IPR036640">
    <property type="entry name" value="ABC1_TM_sf"/>
</dbReference>
<proteinExistence type="predicted"/>
<comment type="subcellular location">
    <subcellularLocation>
        <location evidence="1">Cell membrane</location>
        <topology evidence="1">Multi-pass membrane protein</topology>
    </subcellularLocation>
</comment>
<keyword evidence="7 10" id="KW-1133">Transmembrane helix</keyword>
<gene>
    <name evidence="13" type="ORF">SAMN05443428_10396</name>
</gene>
<evidence type="ECO:0000259" key="12">
    <source>
        <dbReference type="PROSITE" id="PS50929"/>
    </source>
</evidence>
<sequence>MSADRGRESRPMGGRRGGPMGGFGRPVEKPKNFKGTFKRLLRYLKPHRINLIIVLIFAVLSTSFSIATPKISSKALNKLQDAYMARKMISEISKGQDEAVSQLKNKMGDVQKEAVDNIKDKMGEAQNKAVEQIINNMANAQVAAVDEIYKNMAIQIHNGVVAGQNAAVNQITAQMGVVQKNLVNQIKEQMAQIQKMPQGMQMPSMDTKTIEAMQSLLKLPLIDSISDREEKIKTTIKFIDILYSMPENKNMDKKSLETAKEILSLPLLENVKNPKEKIDIIKKFMSLSNSMPKTNKTQESLMQLDKETMDKALLKIYQIKNFNVASSSSSNKKMDKMTMDSVNKLLKLPMIKDLKDEKLKKKTLVELIDIFKDMPDMSNSSMNFSSSDMQNIKELILLPEISKIEDEKQKTETVIKLIDIFEKMPNMNTDSNNNKSNEMMDLEQLKNIKELLYLPMLNTITDSEEKTKVLNNMLDIFGKMPDMNSTNSSSTNNKFDTDSIKAVQEFISLPKLSSIKDANEKAEVCKKVLDLGKKMQGSMENAPNNPKNNVKFTDEQINSVINAIRQTNGEYDFNYIGKIALILIALYILSSLFSLTMGLVMSGVAQKTVRDLRREVDEKLSRLPLKYFDSHQHGDILSRVTNDVDTIATTLQQSLTQIITSVITIIGYIIMMLTISHSLTLIVLATMPLYIIATTFIAKKSQRYFAAQQKEIGELSGHVEEMYTGHKIVKAFGKEKDSIEKFEAINSRLMNVGWRAQFVSGIMFPLMNFISNLGYVGICIVGGIWITRSLLGIGDIIAFIQYSRSFTMPIIQTANIANIIQSTIACAERVFEILDEEEEVPDSKNAVVLDNPKGEVKFEDVSFRYKEDVPLIEDMNLKVKPGDTIAIVGPTGAGKTTLVNLLMRFYEINSGRISIDGVNIKDIKRSELRKMFGMVLQDTWLFNGTIKDNIGYGKEGASMDEIIQAAKAAHADHFIRTLPQGYDTVLNEEATNISQGQKQLLTIARAILADPKILILDEATSSVDTRTEVLIQKAMANLMEGRTSFVIAHRLSTIKDAKLILVMNNGSIIEMGNHKELLAKGGFYAELYNSQFTKGNIEEEAV</sequence>
<dbReference type="GO" id="GO:0016887">
    <property type="term" value="F:ATP hydrolysis activity"/>
    <property type="evidence" value="ECO:0007669"/>
    <property type="project" value="InterPro"/>
</dbReference>
<feature type="domain" description="ABC transmembrane type-1" evidence="12">
    <location>
        <begin position="557"/>
        <end position="822"/>
    </location>
</feature>
<dbReference type="InterPro" id="IPR027417">
    <property type="entry name" value="P-loop_NTPase"/>
</dbReference>
<dbReference type="SMART" id="SM00382">
    <property type="entry name" value="AAA"/>
    <property type="match status" value="1"/>
</dbReference>
<keyword evidence="6" id="KW-0067">ATP-binding</keyword>
<evidence type="ECO:0000256" key="10">
    <source>
        <dbReference type="SAM" id="Phobius"/>
    </source>
</evidence>
<dbReference type="Gene3D" id="1.20.1560.10">
    <property type="entry name" value="ABC transporter type 1, transmembrane domain"/>
    <property type="match status" value="2"/>
</dbReference>
<dbReference type="GO" id="GO:0005524">
    <property type="term" value="F:ATP binding"/>
    <property type="evidence" value="ECO:0007669"/>
    <property type="project" value="UniProtKB-KW"/>
</dbReference>
<dbReference type="SUPFAM" id="SSF90123">
    <property type="entry name" value="ABC transporter transmembrane region"/>
    <property type="match status" value="1"/>
</dbReference>